<organism evidence="1 2">
    <name type="scientific">Panagrolaimus sp. JU765</name>
    <dbReference type="NCBI Taxonomy" id="591449"/>
    <lineage>
        <taxon>Eukaryota</taxon>
        <taxon>Metazoa</taxon>
        <taxon>Ecdysozoa</taxon>
        <taxon>Nematoda</taxon>
        <taxon>Chromadorea</taxon>
        <taxon>Rhabditida</taxon>
        <taxon>Tylenchina</taxon>
        <taxon>Panagrolaimomorpha</taxon>
        <taxon>Panagrolaimoidea</taxon>
        <taxon>Panagrolaimidae</taxon>
        <taxon>Panagrolaimus</taxon>
    </lineage>
</organism>
<dbReference type="WBParaSite" id="JU765_v2.g16672.t1">
    <property type="protein sequence ID" value="JU765_v2.g16672.t1"/>
    <property type="gene ID" value="JU765_v2.g16672"/>
</dbReference>
<sequence length="67" mass="7811">MAFFGLLFLSCEASPLPSTDYLDNNFYPSPVKKSSVYGIYRYIPQVGRSKIKKDLDYPFFDAYYFSK</sequence>
<name>A0AC34QIC7_9BILA</name>
<proteinExistence type="predicted"/>
<evidence type="ECO:0000313" key="2">
    <source>
        <dbReference type="WBParaSite" id="JU765_v2.g16672.t1"/>
    </source>
</evidence>
<evidence type="ECO:0000313" key="1">
    <source>
        <dbReference type="Proteomes" id="UP000887576"/>
    </source>
</evidence>
<accession>A0AC34QIC7</accession>
<dbReference type="Proteomes" id="UP000887576">
    <property type="component" value="Unplaced"/>
</dbReference>
<protein>
    <submittedName>
        <fullName evidence="2">Uncharacterized protein</fullName>
    </submittedName>
</protein>
<reference evidence="2" key="1">
    <citation type="submission" date="2022-11" db="UniProtKB">
        <authorList>
            <consortium name="WormBaseParasite"/>
        </authorList>
    </citation>
    <scope>IDENTIFICATION</scope>
</reference>